<organism evidence="1 2">
    <name type="scientific">Clostridium aestuarii</name>
    <dbReference type="NCBI Taxonomy" id="338193"/>
    <lineage>
        <taxon>Bacteria</taxon>
        <taxon>Bacillati</taxon>
        <taxon>Bacillota</taxon>
        <taxon>Clostridia</taxon>
        <taxon>Eubacteriales</taxon>
        <taxon>Clostridiaceae</taxon>
        <taxon>Clostridium</taxon>
    </lineage>
</organism>
<dbReference type="EMBL" id="JAPQER010000004">
    <property type="protein sequence ID" value="MCY6484816.1"/>
    <property type="molecule type" value="Genomic_DNA"/>
</dbReference>
<gene>
    <name evidence="1" type="ORF">OW763_10735</name>
</gene>
<name>A0ABT4D0Q3_9CLOT</name>
<reference evidence="1" key="1">
    <citation type="submission" date="2022-12" db="EMBL/GenBank/DDBJ databases">
        <authorList>
            <person name="Wang J."/>
        </authorList>
    </citation>
    <scope>NUCLEOTIDE SEQUENCE</scope>
    <source>
        <strain evidence="1">HY-45-18</strain>
    </source>
</reference>
<evidence type="ECO:0000313" key="2">
    <source>
        <dbReference type="Proteomes" id="UP001078443"/>
    </source>
</evidence>
<dbReference type="Proteomes" id="UP001078443">
    <property type="component" value="Unassembled WGS sequence"/>
</dbReference>
<protein>
    <submittedName>
        <fullName evidence="1">Uncharacterized protein</fullName>
    </submittedName>
</protein>
<sequence length="76" mass="9193">MDKKIIYVDFKSPSEQIAHKNMHHRKTNPKKVHVTKINTNESYVEILVRKLKNFFNSLTRQKTTKNKSHHTNKYWL</sequence>
<evidence type="ECO:0000313" key="1">
    <source>
        <dbReference type="EMBL" id="MCY6484816.1"/>
    </source>
</evidence>
<proteinExistence type="predicted"/>
<comment type="caution">
    <text evidence="1">The sequence shown here is derived from an EMBL/GenBank/DDBJ whole genome shotgun (WGS) entry which is preliminary data.</text>
</comment>
<accession>A0ABT4D0Q3</accession>
<keyword evidence="2" id="KW-1185">Reference proteome</keyword>
<dbReference type="RefSeq" id="WP_268041138.1">
    <property type="nucleotide sequence ID" value="NZ_JAPQER010000004.1"/>
</dbReference>